<feature type="compositionally biased region" description="Acidic residues" evidence="1">
    <location>
        <begin position="132"/>
        <end position="153"/>
    </location>
</feature>
<dbReference type="PROSITE" id="PS50006">
    <property type="entry name" value="FHA_DOMAIN"/>
    <property type="match status" value="1"/>
</dbReference>
<keyword evidence="4" id="KW-1185">Reference proteome</keyword>
<evidence type="ECO:0000313" key="4">
    <source>
        <dbReference type="Proteomes" id="UP000663929"/>
    </source>
</evidence>
<organism evidence="3 4">
    <name type="scientific">Sulfidibacter corallicola</name>
    <dbReference type="NCBI Taxonomy" id="2818388"/>
    <lineage>
        <taxon>Bacteria</taxon>
        <taxon>Pseudomonadati</taxon>
        <taxon>Acidobacteriota</taxon>
        <taxon>Holophagae</taxon>
        <taxon>Acanthopleuribacterales</taxon>
        <taxon>Acanthopleuribacteraceae</taxon>
        <taxon>Sulfidibacter</taxon>
    </lineage>
</organism>
<dbReference type="InterPro" id="IPR012843">
    <property type="entry name" value="YscD"/>
</dbReference>
<name>A0A8A4TNK2_SULCO</name>
<dbReference type="KEGG" id="scor:J3U87_01580"/>
<dbReference type="InterPro" id="IPR053946">
    <property type="entry name" value="YscD_ppl_3rd"/>
</dbReference>
<dbReference type="AlphaFoldDB" id="A0A8A4TNK2"/>
<sequence>MNQQFLLKIFSGPHVGAEIVLKDGLYVIGLDDDCDLIFHDQNLADKHLTLTINSGQLAVAPFGKEVVRVNGDRIPEGQQFEMEPFAIVTVGTTHFSVGPEDEKWPMFFLPDLMNPNPGEEPVEDQNQAEAQQTEDADEDVDSDEEQEDEDQDQEAAPKKRGRVRFAAVAVLVALVAFFFLTNDQGDQAHAGEQAQELSPTERIHEVLARLELANLNFYQKENRQLAISGYVVANQIKTELTRELKKISPSMAIDIWAIDVLLDSVREVLVIYQLDLEVASLGQGDIVIRGFSEKAEPVLNAVRTILADIPGVEAITNEVVTWPDMLNFFARELRETNLIDLVKLELHSEKRLVVKGFLSDAQRQRWNAVLAAYRAKFGEVLEVSEQFNRIEPVARKRRSANRDLNVEITGVNVGKLRYVTTASGDKLFEGSKLPGGQTIKTITGNKLVLDHNGEEFEYRIGGS</sequence>
<feature type="region of interest" description="Disordered" evidence="1">
    <location>
        <begin position="107"/>
        <end position="158"/>
    </location>
</feature>
<evidence type="ECO:0000259" key="2">
    <source>
        <dbReference type="PROSITE" id="PS50006"/>
    </source>
</evidence>
<evidence type="ECO:0000256" key="1">
    <source>
        <dbReference type="SAM" id="MobiDB-lite"/>
    </source>
</evidence>
<dbReference type="NCBIfam" id="TIGR02500">
    <property type="entry name" value="type_III_yscD"/>
    <property type="match status" value="1"/>
</dbReference>
<dbReference type="EMBL" id="CP071793">
    <property type="protein sequence ID" value="QTD51133.1"/>
    <property type="molecule type" value="Genomic_DNA"/>
</dbReference>
<dbReference type="Pfam" id="PF16697">
    <property type="entry name" value="Yop-YscD_cpl"/>
    <property type="match status" value="1"/>
</dbReference>
<dbReference type="SUPFAM" id="SSF49879">
    <property type="entry name" value="SMAD/FHA domain"/>
    <property type="match status" value="1"/>
</dbReference>
<accession>A0A8A4TNK2</accession>
<feature type="domain" description="FHA" evidence="2">
    <location>
        <begin position="26"/>
        <end position="74"/>
    </location>
</feature>
<dbReference type="Proteomes" id="UP000663929">
    <property type="component" value="Chromosome"/>
</dbReference>
<dbReference type="Pfam" id="PF21934">
    <property type="entry name" value="Yop-YscD_ppl_3rd"/>
    <property type="match status" value="1"/>
</dbReference>
<dbReference type="InterPro" id="IPR008984">
    <property type="entry name" value="SMAD_FHA_dom_sf"/>
</dbReference>
<dbReference type="RefSeq" id="WP_237381266.1">
    <property type="nucleotide sequence ID" value="NZ_CP071793.1"/>
</dbReference>
<gene>
    <name evidence="3" type="primary">sctD</name>
    <name evidence="3" type="ORF">J3U87_01580</name>
</gene>
<dbReference type="InterPro" id="IPR032030">
    <property type="entry name" value="YscD_cytoplasmic_dom"/>
</dbReference>
<protein>
    <submittedName>
        <fullName evidence="3">Type III secretion system inner membrane ring subunit SctD</fullName>
    </submittedName>
</protein>
<reference evidence="3" key="1">
    <citation type="submission" date="2021-03" db="EMBL/GenBank/DDBJ databases">
        <title>Acanthopleuribacteraceae sp. M133.</title>
        <authorList>
            <person name="Wang G."/>
        </authorList>
    </citation>
    <scope>NUCLEOTIDE SEQUENCE</scope>
    <source>
        <strain evidence="3">M133</strain>
    </source>
</reference>
<dbReference type="Gene3D" id="2.60.200.20">
    <property type="match status" value="1"/>
</dbReference>
<evidence type="ECO:0000313" key="3">
    <source>
        <dbReference type="EMBL" id="QTD51133.1"/>
    </source>
</evidence>
<proteinExistence type="predicted"/>
<dbReference type="InterPro" id="IPR000253">
    <property type="entry name" value="FHA_dom"/>
</dbReference>